<evidence type="ECO:0000313" key="2">
    <source>
        <dbReference type="Proteomes" id="UP000018747"/>
    </source>
</evidence>
<dbReference type="Proteomes" id="UP000018747">
    <property type="component" value="Unassembled WGS sequence"/>
</dbReference>
<keyword evidence="2" id="KW-1185">Reference proteome</keyword>
<sequence>MLTANPSRISQSTKSASFLNSFRKKLFSLFLRPEPSVQKTQTTNHGSGAVC</sequence>
<organism evidence="1 2">
    <name type="scientific">Leptospira alexanderi serovar Manhao 3 str. L 60</name>
    <dbReference type="NCBI Taxonomy" id="1049759"/>
    <lineage>
        <taxon>Bacteria</taxon>
        <taxon>Pseudomonadati</taxon>
        <taxon>Spirochaetota</taxon>
        <taxon>Spirochaetia</taxon>
        <taxon>Leptospirales</taxon>
        <taxon>Leptospiraceae</taxon>
        <taxon>Leptospira</taxon>
    </lineage>
</organism>
<gene>
    <name evidence="1" type="ORF">LEP1GSC062_1961</name>
</gene>
<evidence type="ECO:0000313" key="1">
    <source>
        <dbReference type="EMBL" id="EQA61354.1"/>
    </source>
</evidence>
<name>V6I661_9LEPT</name>
<dbReference type="AlphaFoldDB" id="V6I661"/>
<proteinExistence type="predicted"/>
<reference evidence="1" key="1">
    <citation type="submission" date="2013-05" db="EMBL/GenBank/DDBJ databases">
        <authorList>
            <person name="Harkins D.M."/>
            <person name="Durkin A.S."/>
            <person name="Brinkac L.M."/>
            <person name="Haft D.H."/>
            <person name="Selengut J.D."/>
            <person name="Sanka R."/>
            <person name="DePew J."/>
            <person name="Purushe J."/>
            <person name="Hartskeerl R.A."/>
            <person name="Ahmed A."/>
            <person name="van der Linden H."/>
            <person name="Goris M.G.A."/>
            <person name="Vinetz J.M."/>
            <person name="Sutton G.G."/>
            <person name="Nierman W.C."/>
            <person name="Fouts D.E."/>
        </authorList>
    </citation>
    <scope>NUCLEOTIDE SEQUENCE [LARGE SCALE GENOMIC DNA]</scope>
    <source>
        <strain evidence="1">L 60</strain>
    </source>
</reference>
<accession>V6I661</accession>
<comment type="caution">
    <text evidence="1">The sequence shown here is derived from an EMBL/GenBank/DDBJ whole genome shotgun (WGS) entry which is preliminary data.</text>
</comment>
<dbReference type="EMBL" id="AHMT02000051">
    <property type="protein sequence ID" value="EQA61354.1"/>
    <property type="molecule type" value="Genomic_DNA"/>
</dbReference>
<protein>
    <submittedName>
        <fullName evidence="1">Uncharacterized protein</fullName>
    </submittedName>
</protein>